<dbReference type="InterPro" id="IPR036390">
    <property type="entry name" value="WH_DNA-bd_sf"/>
</dbReference>
<dbReference type="RefSeq" id="WP_164507755.1">
    <property type="nucleotide sequence ID" value="NZ_JBHSSN010000013.1"/>
</dbReference>
<evidence type="ECO:0000259" key="4">
    <source>
        <dbReference type="Pfam" id="PF00126"/>
    </source>
</evidence>
<evidence type="ECO:0000256" key="3">
    <source>
        <dbReference type="ARBA" id="ARBA00023163"/>
    </source>
</evidence>
<dbReference type="PANTHER" id="PTHR30126:SF96">
    <property type="entry name" value="TRANSCRIPTIONAL REGULATORY PROTEIN, LYSR FAMILY"/>
    <property type="match status" value="1"/>
</dbReference>
<dbReference type="InterPro" id="IPR036388">
    <property type="entry name" value="WH-like_DNA-bd_sf"/>
</dbReference>
<feature type="domain" description="HTH lysR-type" evidence="4">
    <location>
        <begin position="8"/>
        <end position="63"/>
    </location>
</feature>
<evidence type="ECO:0000313" key="6">
    <source>
        <dbReference type="Proteomes" id="UP001596186"/>
    </source>
</evidence>
<proteinExistence type="inferred from homology"/>
<keyword evidence="2" id="KW-0805">Transcription regulation</keyword>
<comment type="similarity">
    <text evidence="1">Belongs to the LysR transcriptional regulatory family.</text>
</comment>
<accession>A0ABW1UU05</accession>
<keyword evidence="3" id="KW-0804">Transcription</keyword>
<sequence length="305" mass="34525">MNANRILLQILKTVDYSQTISDVASQLYLSQPYISKLLKETESTHNVVLVNRTKPIELTDAGKIMVNGLQAIIDEEDRLNDSLNFLANQYNHPIRIGVTDPFMSSIVTELATKYYEEFQQKVQISLLTDITNNKETLGGTDILIGRRLLDSRFEQIELPQRQLNLFVTNHCNGYQPDHLYQKFSTDFFDNMNMSKYVGLSGCDSFQHYVDMSFKKENIKLFTTILVPSAADALRAVNNLSQATTITTFSTAKQTFPNLDFNLIPLPAGFISLDTTINFRSGTSSDVKELVQFLRKKLLVLNTTAV</sequence>
<comment type="caution">
    <text evidence="5">The sequence shown here is derived from an EMBL/GenBank/DDBJ whole genome shotgun (WGS) entry which is preliminary data.</text>
</comment>
<keyword evidence="6" id="KW-1185">Reference proteome</keyword>
<dbReference type="Gene3D" id="1.10.10.10">
    <property type="entry name" value="Winged helix-like DNA-binding domain superfamily/Winged helix DNA-binding domain"/>
    <property type="match status" value="1"/>
</dbReference>
<gene>
    <name evidence="5" type="ORF">ACFP1F_05380</name>
</gene>
<dbReference type="SUPFAM" id="SSF46785">
    <property type="entry name" value="Winged helix' DNA-binding domain"/>
    <property type="match status" value="1"/>
</dbReference>
<organism evidence="5 6">
    <name type="scientific">Companilactobacillus baiquanensis</name>
    <dbReference type="NCBI Taxonomy" id="2486005"/>
    <lineage>
        <taxon>Bacteria</taxon>
        <taxon>Bacillati</taxon>
        <taxon>Bacillota</taxon>
        <taxon>Bacilli</taxon>
        <taxon>Lactobacillales</taxon>
        <taxon>Lactobacillaceae</taxon>
        <taxon>Companilactobacillus</taxon>
    </lineage>
</organism>
<dbReference type="PANTHER" id="PTHR30126">
    <property type="entry name" value="HTH-TYPE TRANSCRIPTIONAL REGULATOR"/>
    <property type="match status" value="1"/>
</dbReference>
<dbReference type="InterPro" id="IPR000847">
    <property type="entry name" value="LysR_HTH_N"/>
</dbReference>
<protein>
    <submittedName>
        <fullName evidence="5">LysR family transcriptional regulator</fullName>
    </submittedName>
</protein>
<dbReference type="EMBL" id="JBHSSN010000013">
    <property type="protein sequence ID" value="MFC6323161.1"/>
    <property type="molecule type" value="Genomic_DNA"/>
</dbReference>
<dbReference type="Pfam" id="PF00126">
    <property type="entry name" value="HTH_1"/>
    <property type="match status" value="1"/>
</dbReference>
<name>A0ABW1UU05_9LACO</name>
<evidence type="ECO:0000256" key="1">
    <source>
        <dbReference type="ARBA" id="ARBA00009437"/>
    </source>
</evidence>
<evidence type="ECO:0000256" key="2">
    <source>
        <dbReference type="ARBA" id="ARBA00023015"/>
    </source>
</evidence>
<dbReference type="Proteomes" id="UP001596186">
    <property type="component" value="Unassembled WGS sequence"/>
</dbReference>
<reference evidence="6" key="1">
    <citation type="journal article" date="2019" name="Int. J. Syst. Evol. Microbiol.">
        <title>The Global Catalogue of Microorganisms (GCM) 10K type strain sequencing project: providing services to taxonomists for standard genome sequencing and annotation.</title>
        <authorList>
            <consortium name="The Broad Institute Genomics Platform"/>
            <consortium name="The Broad Institute Genome Sequencing Center for Infectious Disease"/>
            <person name="Wu L."/>
            <person name="Ma J."/>
        </authorList>
    </citation>
    <scope>NUCLEOTIDE SEQUENCE [LARGE SCALE GENOMIC DNA]</scope>
    <source>
        <strain evidence="6">CCM 8895</strain>
    </source>
</reference>
<evidence type="ECO:0000313" key="5">
    <source>
        <dbReference type="EMBL" id="MFC6323161.1"/>
    </source>
</evidence>